<evidence type="ECO:0000313" key="2">
    <source>
        <dbReference type="EMBL" id="QOU19960.1"/>
    </source>
</evidence>
<reference evidence="2" key="2">
    <citation type="journal article" name="BMC Genomics">
        <title>New genome assemblies reveal patterns of domestication and adaptation across Brettanomyces (Dekkera) species.</title>
        <authorList>
            <person name="Roach M.J."/>
            <person name="Borneman A.R."/>
        </authorList>
    </citation>
    <scope>NUCLEOTIDE SEQUENCE</scope>
    <source>
        <strain evidence="2">UCD 2041</strain>
    </source>
</reference>
<organism evidence="2 3">
    <name type="scientific">Dekkera bruxellensis</name>
    <name type="common">Brettanomyces custersii</name>
    <dbReference type="NCBI Taxonomy" id="5007"/>
    <lineage>
        <taxon>Eukaryota</taxon>
        <taxon>Fungi</taxon>
        <taxon>Dikarya</taxon>
        <taxon>Ascomycota</taxon>
        <taxon>Saccharomycotina</taxon>
        <taxon>Pichiomycetes</taxon>
        <taxon>Pichiales</taxon>
        <taxon>Pichiaceae</taxon>
        <taxon>Brettanomyces</taxon>
    </lineage>
</organism>
<evidence type="ECO:0008006" key="4">
    <source>
        <dbReference type="Google" id="ProtNLM"/>
    </source>
</evidence>
<protein>
    <recommendedName>
        <fullName evidence="4">Outer kinetochore protein DAD1</fullName>
    </recommendedName>
</protein>
<proteinExistence type="predicted"/>
<dbReference type="GO" id="GO:0072686">
    <property type="term" value="C:mitotic spindle"/>
    <property type="evidence" value="ECO:0007669"/>
    <property type="project" value="InterPro"/>
</dbReference>
<dbReference type="Proteomes" id="UP000663131">
    <property type="component" value="Chromosome 7"/>
</dbReference>
<dbReference type="KEGG" id="bbrx:BRETT_004607"/>
<dbReference type="EMBL" id="CP063135">
    <property type="protein sequence ID" value="QOU19960.1"/>
    <property type="molecule type" value="Genomic_DNA"/>
</dbReference>
<name>A0A871RCW6_DEKBR</name>
<dbReference type="Pfam" id="PF08649">
    <property type="entry name" value="DASH_Dad1"/>
    <property type="match status" value="1"/>
</dbReference>
<evidence type="ECO:0000256" key="1">
    <source>
        <dbReference type="SAM" id="MobiDB-lite"/>
    </source>
</evidence>
<accession>A0A871RCW6</accession>
<dbReference type="GO" id="GO:0042729">
    <property type="term" value="C:DASH complex"/>
    <property type="evidence" value="ECO:0007669"/>
    <property type="project" value="InterPro"/>
</dbReference>
<dbReference type="RefSeq" id="XP_041136453.1">
    <property type="nucleotide sequence ID" value="XM_041283101.1"/>
</dbReference>
<dbReference type="AlphaFoldDB" id="A0A871RCW6"/>
<gene>
    <name evidence="2" type="ORF">BRETT_004607</name>
</gene>
<feature type="region of interest" description="Disordered" evidence="1">
    <location>
        <begin position="64"/>
        <end position="83"/>
    </location>
</feature>
<dbReference type="InterPro" id="IPR013958">
    <property type="entry name" value="DASH_Dad1"/>
</dbReference>
<dbReference type="GeneID" id="64576530"/>
<evidence type="ECO:0000313" key="3">
    <source>
        <dbReference type="Proteomes" id="UP000663131"/>
    </source>
</evidence>
<sequence>MSDFDTIKSQYLRQIRQQLKDVVKSVASLDRSISEAVSVSEDFKEVADIWKNFYDPTLLDKLGEEYGKKKEEGNDDVNDEEDK</sequence>
<reference evidence="2" key="1">
    <citation type="submission" date="2020-10" db="EMBL/GenBank/DDBJ databases">
        <authorList>
            <person name="Palmer J.M."/>
        </authorList>
    </citation>
    <scope>NUCLEOTIDE SEQUENCE</scope>
    <source>
        <strain evidence="2">UCD 2041</strain>
    </source>
</reference>
<feature type="compositionally biased region" description="Acidic residues" evidence="1">
    <location>
        <begin position="73"/>
        <end position="83"/>
    </location>
</feature>